<organism evidence="3 4">
    <name type="scientific">Chlamydomonas eustigma</name>
    <dbReference type="NCBI Taxonomy" id="1157962"/>
    <lineage>
        <taxon>Eukaryota</taxon>
        <taxon>Viridiplantae</taxon>
        <taxon>Chlorophyta</taxon>
        <taxon>core chlorophytes</taxon>
        <taxon>Chlorophyceae</taxon>
        <taxon>CS clade</taxon>
        <taxon>Chlamydomonadales</taxon>
        <taxon>Chlamydomonadaceae</taxon>
        <taxon>Chlamydomonas</taxon>
    </lineage>
</organism>
<keyword evidence="4" id="KW-1185">Reference proteome</keyword>
<dbReference type="EMBL" id="BEGY01000025">
    <property type="protein sequence ID" value="GAX77585.1"/>
    <property type="molecule type" value="Genomic_DNA"/>
</dbReference>
<evidence type="ECO:0000313" key="3">
    <source>
        <dbReference type="EMBL" id="GAX77585.1"/>
    </source>
</evidence>
<keyword evidence="2" id="KW-0121">Carboxypeptidase</keyword>
<dbReference type="InterPro" id="IPR018202">
    <property type="entry name" value="Ser_caboxypep_ser_AS"/>
</dbReference>
<comment type="similarity">
    <text evidence="1 2">Belongs to the peptidase S10 family.</text>
</comment>
<dbReference type="PANTHER" id="PTHR11802">
    <property type="entry name" value="SERINE PROTEASE FAMILY S10 SERINE CARBOXYPEPTIDASE"/>
    <property type="match status" value="1"/>
</dbReference>
<sequence length="200" mass="21791">MATLVIASLAQGLNPSVLQLRLSQDPKPTFSGYLKVDEMGSELYYAYWEAGEKAISGETPIVLWLQGGPGCASTFGGFYELGPYQLNKGLGLVNNSGSWARNNGLLLIDQPLGTGYSQPALNDSIPTDELGMAHHLFTALQEFFLKHSGLSARPLFITGESYGGKYVPSIAHYILQAKDMSETRRWTPTAWSSHVSSIKM</sequence>
<gene>
    <name evidence="3" type="ORF">CEUSTIGMA_g5029.t1</name>
</gene>
<keyword evidence="2" id="KW-0378">Hydrolase</keyword>
<dbReference type="AlphaFoldDB" id="A0A250X3E2"/>
<evidence type="ECO:0000256" key="2">
    <source>
        <dbReference type="RuleBase" id="RU361156"/>
    </source>
</evidence>
<accession>A0A250X3E2</accession>
<dbReference type="OrthoDB" id="443318at2759"/>
<evidence type="ECO:0000313" key="4">
    <source>
        <dbReference type="Proteomes" id="UP000232323"/>
    </source>
</evidence>
<dbReference type="PROSITE" id="PS00131">
    <property type="entry name" value="CARBOXYPEPT_SER_SER"/>
    <property type="match status" value="1"/>
</dbReference>
<dbReference type="Proteomes" id="UP000232323">
    <property type="component" value="Unassembled WGS sequence"/>
</dbReference>
<dbReference type="InterPro" id="IPR029058">
    <property type="entry name" value="AB_hydrolase_fold"/>
</dbReference>
<comment type="caution">
    <text evidence="3">The sequence shown here is derived from an EMBL/GenBank/DDBJ whole genome shotgun (WGS) entry which is preliminary data.</text>
</comment>
<dbReference type="PANTHER" id="PTHR11802:SF449">
    <property type="entry name" value="CARBOXYPEPTIDASE"/>
    <property type="match status" value="1"/>
</dbReference>
<keyword evidence="2" id="KW-0645">Protease</keyword>
<dbReference type="Pfam" id="PF00450">
    <property type="entry name" value="Peptidase_S10"/>
    <property type="match status" value="1"/>
</dbReference>
<dbReference type="InterPro" id="IPR001563">
    <property type="entry name" value="Peptidase_S10"/>
</dbReference>
<protein>
    <recommendedName>
        <fullName evidence="2">Carboxypeptidase</fullName>
        <ecNumber evidence="2">3.4.16.-</ecNumber>
    </recommendedName>
</protein>
<name>A0A250X3E2_9CHLO</name>
<dbReference type="SUPFAM" id="SSF53474">
    <property type="entry name" value="alpha/beta-Hydrolases"/>
    <property type="match status" value="1"/>
</dbReference>
<evidence type="ECO:0000256" key="1">
    <source>
        <dbReference type="ARBA" id="ARBA00009431"/>
    </source>
</evidence>
<dbReference type="GO" id="GO:0004185">
    <property type="term" value="F:serine-type carboxypeptidase activity"/>
    <property type="evidence" value="ECO:0007669"/>
    <property type="project" value="UniProtKB-UniRule"/>
</dbReference>
<dbReference type="Gene3D" id="3.40.50.1820">
    <property type="entry name" value="alpha/beta hydrolase"/>
    <property type="match status" value="1"/>
</dbReference>
<dbReference type="PRINTS" id="PR00724">
    <property type="entry name" value="CRBOXYPTASEC"/>
</dbReference>
<proteinExistence type="inferred from homology"/>
<dbReference type="GO" id="GO:0006508">
    <property type="term" value="P:proteolysis"/>
    <property type="evidence" value="ECO:0007669"/>
    <property type="project" value="UniProtKB-KW"/>
</dbReference>
<dbReference type="EC" id="3.4.16.-" evidence="2"/>
<reference evidence="3 4" key="1">
    <citation type="submission" date="2017-08" db="EMBL/GenBank/DDBJ databases">
        <title>Acidophilic green algal genome provides insights into adaptation to an acidic environment.</title>
        <authorList>
            <person name="Hirooka S."/>
            <person name="Hirose Y."/>
            <person name="Kanesaki Y."/>
            <person name="Higuchi S."/>
            <person name="Fujiwara T."/>
            <person name="Onuma R."/>
            <person name="Era A."/>
            <person name="Ohbayashi R."/>
            <person name="Uzuka A."/>
            <person name="Nozaki H."/>
            <person name="Yoshikawa H."/>
            <person name="Miyagishima S.Y."/>
        </authorList>
    </citation>
    <scope>NUCLEOTIDE SEQUENCE [LARGE SCALE GENOMIC DNA]</scope>
    <source>
        <strain evidence="3 4">NIES-2499</strain>
    </source>
</reference>